<dbReference type="SUPFAM" id="SSF109604">
    <property type="entry name" value="HD-domain/PDEase-like"/>
    <property type="match status" value="1"/>
</dbReference>
<dbReference type="OrthoDB" id="9759601at2"/>
<reference evidence="7 8" key="1">
    <citation type="submission" date="2019-02" db="EMBL/GenBank/DDBJ databases">
        <title>Deep-cultivation of Planctomycetes and their phenomic and genomic characterization uncovers novel biology.</title>
        <authorList>
            <person name="Wiegand S."/>
            <person name="Jogler M."/>
            <person name="Boedeker C."/>
            <person name="Pinto D."/>
            <person name="Vollmers J."/>
            <person name="Rivas-Marin E."/>
            <person name="Kohn T."/>
            <person name="Peeters S.H."/>
            <person name="Heuer A."/>
            <person name="Rast P."/>
            <person name="Oberbeckmann S."/>
            <person name="Bunk B."/>
            <person name="Jeske O."/>
            <person name="Meyerdierks A."/>
            <person name="Storesund J.E."/>
            <person name="Kallscheuer N."/>
            <person name="Luecker S."/>
            <person name="Lage O.M."/>
            <person name="Pohl T."/>
            <person name="Merkel B.J."/>
            <person name="Hornburger P."/>
            <person name="Mueller R.-W."/>
            <person name="Bruemmer F."/>
            <person name="Labrenz M."/>
            <person name="Spormann A.M."/>
            <person name="Op den Camp H."/>
            <person name="Overmann J."/>
            <person name="Amann R."/>
            <person name="Jetten M.S.M."/>
            <person name="Mascher T."/>
            <person name="Medema M.H."/>
            <person name="Devos D.P."/>
            <person name="Kaster A.-K."/>
            <person name="Ovreas L."/>
            <person name="Rohde M."/>
            <person name="Galperin M.Y."/>
            <person name="Jogler C."/>
        </authorList>
    </citation>
    <scope>NUCLEOTIDE SEQUENCE [LARGE SCALE GENOMIC DNA]</scope>
    <source>
        <strain evidence="7 8">Pla85_3_4</strain>
    </source>
</reference>
<dbReference type="InterPro" id="IPR029787">
    <property type="entry name" value="Nucleotide_cyclase"/>
</dbReference>
<dbReference type="InterPro" id="IPR013767">
    <property type="entry name" value="PAS_fold"/>
</dbReference>
<dbReference type="Pfam" id="PF00990">
    <property type="entry name" value="GGDEF"/>
    <property type="match status" value="1"/>
</dbReference>
<feature type="domain" description="PAS" evidence="4">
    <location>
        <begin position="290"/>
        <end position="326"/>
    </location>
</feature>
<comment type="catalytic activity">
    <reaction evidence="2">
        <text>2 GTP = 3',3'-c-di-GMP + 2 diphosphate</text>
        <dbReference type="Rhea" id="RHEA:24898"/>
        <dbReference type="ChEBI" id="CHEBI:33019"/>
        <dbReference type="ChEBI" id="CHEBI:37565"/>
        <dbReference type="ChEBI" id="CHEBI:58805"/>
        <dbReference type="EC" id="2.7.7.65"/>
    </reaction>
</comment>
<dbReference type="CDD" id="cd00130">
    <property type="entry name" value="PAS"/>
    <property type="match status" value="1"/>
</dbReference>
<evidence type="ECO:0000256" key="2">
    <source>
        <dbReference type="ARBA" id="ARBA00034247"/>
    </source>
</evidence>
<sequence length="737" mass="81505">MDNPSYSSSTSSLGEFPVEQSTPQKPSALSNLLENVDESQQMATARSRAEYAHQNKLVAVRLGVASALFSALRLKHPPTAAHCLRVALNCSAWGLSVEITDEERDEIEVAALLHDVGKIGVPDRILQKCGKLTEDEYSLIEHHRQNGLAILSCCSDSKTLLEIVRYTGGWFNGAREGFDRAGMDLPLGSRLLSIVDAFDSMTTDHVYRKALSRDRAMNELFEGAGTQFDPELIQQFAALLSSESVGFNERVSRRWLHELYPEATNALWCSGNVTAAATQLPSINSLFHHKLLDSMHDAVVFIDSDRRIFLWNRAAERLTGATNSQVCDGAWTPEIIGLRDEMGRYLTEENCPVLTCLGNGQQSLRRLSIRARENKEMSVDAHISPVVGRDGIVHGVTLVLHDASPEVDLQERVEKLADKATRDPLTGVANRAQFDDALAELVETGLQRGVASSLIICDIDFFKKINDTYGHQAGDDALVSFAALLTRFCRPGDLVARYGGEEFIMLCMECENASATSKAEELRRELAGTPLPMLAGKCITASFGVTELQEGDTPETMLRRADRALMQAKDLGRNTVVQLGAGMAGEPTPQQTTGWFNWFKSSSPDQLLERKLITAVPIGVVVEKLRGFVADHHAQIVSIEEDNISLKIEGHGQQQSRRNDDRPVPFSIELSFEETEIPSPGRIGPMSRTLILVSIRPIRHRDRRRSNALERARQLLSSLRSYLVAQDYLPPPPVDNK</sequence>
<dbReference type="CDD" id="cd01949">
    <property type="entry name" value="GGDEF"/>
    <property type="match status" value="1"/>
</dbReference>
<dbReference type="KEGG" id="lcre:Pla8534_56690"/>
<dbReference type="Pfam" id="PF00989">
    <property type="entry name" value="PAS"/>
    <property type="match status" value="1"/>
</dbReference>
<keyword evidence="8" id="KW-1185">Reference proteome</keyword>
<dbReference type="SUPFAM" id="SSF55785">
    <property type="entry name" value="PYP-like sensor domain (PAS domain)"/>
    <property type="match status" value="1"/>
</dbReference>
<dbReference type="Gene3D" id="3.30.70.270">
    <property type="match status" value="1"/>
</dbReference>
<protein>
    <recommendedName>
        <fullName evidence="1">diguanylate cyclase</fullName>
        <ecNumber evidence="1">2.7.7.65</ecNumber>
    </recommendedName>
</protein>
<dbReference type="InterPro" id="IPR000014">
    <property type="entry name" value="PAS"/>
</dbReference>
<dbReference type="SMART" id="SM00267">
    <property type="entry name" value="GGDEF"/>
    <property type="match status" value="1"/>
</dbReference>
<dbReference type="PANTHER" id="PTHR45138:SF9">
    <property type="entry name" value="DIGUANYLATE CYCLASE DGCM-RELATED"/>
    <property type="match status" value="1"/>
</dbReference>
<dbReference type="GO" id="GO:0043709">
    <property type="term" value="P:cell adhesion involved in single-species biofilm formation"/>
    <property type="evidence" value="ECO:0007669"/>
    <property type="project" value="TreeGrafter"/>
</dbReference>
<dbReference type="RefSeq" id="WP_145056568.1">
    <property type="nucleotide sequence ID" value="NZ_CP036433.1"/>
</dbReference>
<name>A0A518E160_9BACT</name>
<evidence type="ECO:0000313" key="8">
    <source>
        <dbReference type="Proteomes" id="UP000317648"/>
    </source>
</evidence>
<dbReference type="NCBIfam" id="TIGR00229">
    <property type="entry name" value="sensory_box"/>
    <property type="match status" value="1"/>
</dbReference>
<dbReference type="FunFam" id="3.30.70.270:FF:000001">
    <property type="entry name" value="Diguanylate cyclase domain protein"/>
    <property type="match status" value="1"/>
</dbReference>
<evidence type="ECO:0000259" key="4">
    <source>
        <dbReference type="PROSITE" id="PS50112"/>
    </source>
</evidence>
<dbReference type="InterPro" id="IPR035965">
    <property type="entry name" value="PAS-like_dom_sf"/>
</dbReference>
<accession>A0A518E160</accession>
<feature type="region of interest" description="Disordered" evidence="3">
    <location>
        <begin position="1"/>
        <end position="27"/>
    </location>
</feature>
<evidence type="ECO:0000313" key="7">
    <source>
        <dbReference type="EMBL" id="QDU97812.1"/>
    </source>
</evidence>
<dbReference type="PROSITE" id="PS50887">
    <property type="entry name" value="GGDEF"/>
    <property type="match status" value="1"/>
</dbReference>
<dbReference type="PROSITE" id="PS50112">
    <property type="entry name" value="PAS"/>
    <property type="match status" value="1"/>
</dbReference>
<dbReference type="InterPro" id="IPR037522">
    <property type="entry name" value="HD_GYP_dom"/>
</dbReference>
<dbReference type="InterPro" id="IPR050469">
    <property type="entry name" value="Diguanylate_Cyclase"/>
</dbReference>
<organism evidence="7 8">
    <name type="scientific">Lignipirellula cremea</name>
    <dbReference type="NCBI Taxonomy" id="2528010"/>
    <lineage>
        <taxon>Bacteria</taxon>
        <taxon>Pseudomonadati</taxon>
        <taxon>Planctomycetota</taxon>
        <taxon>Planctomycetia</taxon>
        <taxon>Pirellulales</taxon>
        <taxon>Pirellulaceae</taxon>
        <taxon>Lignipirellula</taxon>
    </lineage>
</organism>
<dbReference type="Gene3D" id="3.30.450.20">
    <property type="entry name" value="PAS domain"/>
    <property type="match status" value="1"/>
</dbReference>
<proteinExistence type="predicted"/>
<dbReference type="InterPro" id="IPR003607">
    <property type="entry name" value="HD/PDEase_dom"/>
</dbReference>
<dbReference type="GO" id="GO:0006355">
    <property type="term" value="P:regulation of DNA-templated transcription"/>
    <property type="evidence" value="ECO:0007669"/>
    <property type="project" value="InterPro"/>
</dbReference>
<evidence type="ECO:0000256" key="1">
    <source>
        <dbReference type="ARBA" id="ARBA00012528"/>
    </source>
</evidence>
<dbReference type="SMART" id="SM00471">
    <property type="entry name" value="HDc"/>
    <property type="match status" value="1"/>
</dbReference>
<evidence type="ECO:0000256" key="3">
    <source>
        <dbReference type="SAM" id="MobiDB-lite"/>
    </source>
</evidence>
<dbReference type="Gene3D" id="1.10.3210.10">
    <property type="entry name" value="Hypothetical protein af1432"/>
    <property type="match status" value="1"/>
</dbReference>
<evidence type="ECO:0000259" key="5">
    <source>
        <dbReference type="PROSITE" id="PS50887"/>
    </source>
</evidence>
<feature type="domain" description="GGDEF" evidence="5">
    <location>
        <begin position="450"/>
        <end position="581"/>
    </location>
</feature>
<dbReference type="AlphaFoldDB" id="A0A518E160"/>
<dbReference type="Pfam" id="PF13487">
    <property type="entry name" value="HD_5"/>
    <property type="match status" value="1"/>
</dbReference>
<dbReference type="CDD" id="cd00077">
    <property type="entry name" value="HDc"/>
    <property type="match status" value="1"/>
</dbReference>
<dbReference type="PROSITE" id="PS51832">
    <property type="entry name" value="HD_GYP"/>
    <property type="match status" value="1"/>
</dbReference>
<dbReference type="SMART" id="SM00091">
    <property type="entry name" value="PAS"/>
    <property type="match status" value="1"/>
</dbReference>
<dbReference type="SUPFAM" id="SSF55073">
    <property type="entry name" value="Nucleotide cyclase"/>
    <property type="match status" value="1"/>
</dbReference>
<dbReference type="GO" id="GO:1902201">
    <property type="term" value="P:negative regulation of bacterial-type flagellum-dependent cell motility"/>
    <property type="evidence" value="ECO:0007669"/>
    <property type="project" value="TreeGrafter"/>
</dbReference>
<feature type="domain" description="HD-GYP" evidence="6">
    <location>
        <begin position="57"/>
        <end position="252"/>
    </location>
</feature>
<dbReference type="GO" id="GO:0005886">
    <property type="term" value="C:plasma membrane"/>
    <property type="evidence" value="ECO:0007669"/>
    <property type="project" value="TreeGrafter"/>
</dbReference>
<evidence type="ECO:0000259" key="6">
    <source>
        <dbReference type="PROSITE" id="PS51832"/>
    </source>
</evidence>
<gene>
    <name evidence="7" type="primary">pleD_6</name>
    <name evidence="7" type="ORF">Pla8534_56690</name>
</gene>
<dbReference type="Proteomes" id="UP000317648">
    <property type="component" value="Chromosome"/>
</dbReference>
<dbReference type="PANTHER" id="PTHR45138">
    <property type="entry name" value="REGULATORY COMPONENTS OF SENSORY TRANSDUCTION SYSTEM"/>
    <property type="match status" value="1"/>
</dbReference>
<dbReference type="InterPro" id="IPR000160">
    <property type="entry name" value="GGDEF_dom"/>
</dbReference>
<dbReference type="NCBIfam" id="TIGR00254">
    <property type="entry name" value="GGDEF"/>
    <property type="match status" value="1"/>
</dbReference>
<dbReference type="EC" id="2.7.7.65" evidence="1"/>
<dbReference type="EMBL" id="CP036433">
    <property type="protein sequence ID" value="QDU97812.1"/>
    <property type="molecule type" value="Genomic_DNA"/>
</dbReference>
<dbReference type="GO" id="GO:0052621">
    <property type="term" value="F:diguanylate cyclase activity"/>
    <property type="evidence" value="ECO:0007669"/>
    <property type="project" value="UniProtKB-EC"/>
</dbReference>
<dbReference type="InterPro" id="IPR043128">
    <property type="entry name" value="Rev_trsase/Diguanyl_cyclase"/>
</dbReference>